<feature type="transmembrane region" description="Helical" evidence="1">
    <location>
        <begin position="448"/>
        <end position="466"/>
    </location>
</feature>
<dbReference type="Gene3D" id="1.20.58.340">
    <property type="entry name" value="Magnesium transport protein CorA, transmembrane region"/>
    <property type="match status" value="1"/>
</dbReference>
<gene>
    <name evidence="2" type="ORF">GT037_009139</name>
</gene>
<evidence type="ECO:0000256" key="1">
    <source>
        <dbReference type="SAM" id="Phobius"/>
    </source>
</evidence>
<comment type="caution">
    <text evidence="2">The sequence shown here is derived from an EMBL/GenBank/DDBJ whole genome shotgun (WGS) entry which is preliminary data.</text>
</comment>
<keyword evidence="3" id="KW-1185">Reference proteome</keyword>
<evidence type="ECO:0000313" key="3">
    <source>
        <dbReference type="Proteomes" id="UP000596902"/>
    </source>
</evidence>
<dbReference type="EMBL" id="JAAABM010000015">
    <property type="protein sequence ID" value="KAF7672638.1"/>
    <property type="molecule type" value="Genomic_DNA"/>
</dbReference>
<sequence>KSSISNHMTPSYSEYVDAQIPSHPCLKGLADFLHGYGKTQVHPTKFSSIDFAQGNCQNPQSWEIRARDALFTTASFGVSVTSEQSEEQKLQDILDIPSDAQGRVLIIEDMDRHIASYLGARYDISPFFFANHLHNSFSNFEERPPLGSLTIPSIHCKGKSIHLHYRRVIDLGPAGRESSKQTCTNSNLTRSVTLTPPISPRSLGWARSCCSIMKKLISQDQWLCLVFVDPTNAYVRMSTDLSKPCLKQVPLHGGGPKLGLSITKFSKWQSNSDNVMTTNNARNLSAARASNTTEEPSLRDILIQCFQQPSPDFDAQDPSLLSLAYHPIRIVISEWNFYTMLLSRYVEHYEYALISSEASVQLSNLEELLPWRRRCARSLQRLCLLRVFIESHLQDIHNEKLKSVWTPVLQDIDHFSSQISNWASFLGSMVSQLDTHQSLIEARSVRRFTYVVLAFTALSLVTSIFSMTDEVLPWGSRFWIYVVIAVPFTLFVLLGYFTLSRNLGRA</sequence>
<dbReference type="Proteomes" id="UP000596902">
    <property type="component" value="Unassembled WGS sequence"/>
</dbReference>
<keyword evidence="1" id="KW-1133">Transmembrane helix</keyword>
<keyword evidence="1" id="KW-0812">Transmembrane</keyword>
<organism evidence="2 3">
    <name type="scientific">Alternaria burnsii</name>
    <dbReference type="NCBI Taxonomy" id="1187904"/>
    <lineage>
        <taxon>Eukaryota</taxon>
        <taxon>Fungi</taxon>
        <taxon>Dikarya</taxon>
        <taxon>Ascomycota</taxon>
        <taxon>Pezizomycotina</taxon>
        <taxon>Dothideomycetes</taxon>
        <taxon>Pleosporomycetidae</taxon>
        <taxon>Pleosporales</taxon>
        <taxon>Pleosporineae</taxon>
        <taxon>Pleosporaceae</taxon>
        <taxon>Alternaria</taxon>
        <taxon>Alternaria sect. Alternaria</taxon>
    </lineage>
</organism>
<name>A0A8H7AXR3_9PLEO</name>
<dbReference type="RefSeq" id="XP_038782988.1">
    <property type="nucleotide sequence ID" value="XM_038934186.1"/>
</dbReference>
<dbReference type="AlphaFoldDB" id="A0A8H7AXR3"/>
<feature type="transmembrane region" description="Helical" evidence="1">
    <location>
        <begin position="478"/>
        <end position="499"/>
    </location>
</feature>
<keyword evidence="1" id="KW-0472">Membrane</keyword>
<reference evidence="2" key="2">
    <citation type="submission" date="2020-08" db="EMBL/GenBank/DDBJ databases">
        <title>Draft Genome Sequence of Cumin Blight Pathogen Alternaria burnsii.</title>
        <authorList>
            <person name="Feng Z."/>
        </authorList>
    </citation>
    <scope>NUCLEOTIDE SEQUENCE</scope>
    <source>
        <strain evidence="2">CBS107.38</strain>
    </source>
</reference>
<feature type="non-terminal residue" evidence="2">
    <location>
        <position position="506"/>
    </location>
</feature>
<reference evidence="2" key="1">
    <citation type="submission" date="2020-01" db="EMBL/GenBank/DDBJ databases">
        <authorList>
            <person name="Feng Z.H.Z."/>
        </authorList>
    </citation>
    <scope>NUCLEOTIDE SEQUENCE</scope>
    <source>
        <strain evidence="2">CBS107.38</strain>
    </source>
</reference>
<evidence type="ECO:0000313" key="2">
    <source>
        <dbReference type="EMBL" id="KAF7672638.1"/>
    </source>
</evidence>
<accession>A0A8H7AXR3</accession>
<proteinExistence type="predicted"/>
<protein>
    <submittedName>
        <fullName evidence="2">Uncharacterized protein</fullName>
    </submittedName>
</protein>
<dbReference type="GeneID" id="62207364"/>